<dbReference type="Proteomes" id="UP000054532">
    <property type="component" value="Unassembled WGS sequence"/>
</dbReference>
<gene>
    <name evidence="2" type="ORF">L914_21716</name>
    <name evidence="1" type="ORF">L915_08989</name>
</gene>
<evidence type="ECO:0000313" key="2">
    <source>
        <dbReference type="EMBL" id="ETM30608.1"/>
    </source>
</evidence>
<organism evidence="1">
    <name type="scientific">Phytophthora nicotianae</name>
    <name type="common">Potato buckeye rot agent</name>
    <name type="synonym">Phytophthora parasitica</name>
    <dbReference type="NCBI Taxonomy" id="4792"/>
    <lineage>
        <taxon>Eukaryota</taxon>
        <taxon>Sar</taxon>
        <taxon>Stramenopiles</taxon>
        <taxon>Oomycota</taxon>
        <taxon>Peronosporomycetes</taxon>
        <taxon>Peronosporales</taxon>
        <taxon>Peronosporaceae</taxon>
        <taxon>Phytophthora</taxon>
    </lineage>
</organism>
<sequence>MHSDELHLPRTASQDLFGGSPGAICHSFELLTPPRYRTP</sequence>
<reference evidence="1" key="1">
    <citation type="submission" date="2013-11" db="EMBL/GenBank/DDBJ databases">
        <title>The Genome Sequence of Phytophthora parasitica CJ02B3.</title>
        <authorList>
            <consortium name="The Broad Institute Genomics Platform"/>
            <person name="Russ C."/>
            <person name="Tyler B."/>
            <person name="Panabieres F."/>
            <person name="Shan W."/>
            <person name="Tripathy S."/>
            <person name="Grunwald N."/>
            <person name="Machado M."/>
            <person name="Johnson C.S."/>
            <person name="Arredondo F."/>
            <person name="Hong C."/>
            <person name="Coffey M."/>
            <person name="Young S.K."/>
            <person name="Zeng Q."/>
            <person name="Gargeya S."/>
            <person name="Fitzgerald M."/>
            <person name="Abouelleil A."/>
            <person name="Alvarado L."/>
            <person name="Chapman S.B."/>
            <person name="Gainer-Dewar J."/>
            <person name="Goldberg J."/>
            <person name="Griggs A."/>
            <person name="Gujja S."/>
            <person name="Hansen M."/>
            <person name="Howarth C."/>
            <person name="Imamovic A."/>
            <person name="Ireland A."/>
            <person name="Larimer J."/>
            <person name="McCowan C."/>
            <person name="Murphy C."/>
            <person name="Pearson M."/>
            <person name="Poon T.W."/>
            <person name="Priest M."/>
            <person name="Roberts A."/>
            <person name="Saif S."/>
            <person name="Shea T."/>
            <person name="Sykes S."/>
            <person name="Wortman J."/>
            <person name="Nusbaum C."/>
            <person name="Birren B."/>
        </authorList>
    </citation>
    <scope>NUCLEOTIDE SEQUENCE [LARGE SCALE GENOMIC DNA]</scope>
    <source>
        <strain evidence="1">CJ02B3</strain>
    </source>
</reference>
<dbReference type="AlphaFoldDB" id="W2GTT7"/>
<dbReference type="Proteomes" id="UP000053236">
    <property type="component" value="Unassembled WGS sequence"/>
</dbReference>
<reference evidence="2" key="2">
    <citation type="submission" date="2013-11" db="EMBL/GenBank/DDBJ databases">
        <title>The Genome Sequence of Phytophthora parasitica IAC_01/95.</title>
        <authorList>
            <consortium name="The Broad Institute Genomics Platform"/>
            <person name="Russ C."/>
            <person name="Tyler B."/>
            <person name="Panabieres F."/>
            <person name="Shan W."/>
            <person name="Tripathy S."/>
            <person name="Grunwald N."/>
            <person name="Machado M."/>
            <person name="Johnson C.S."/>
            <person name="Arredondo F."/>
            <person name="Hong C."/>
            <person name="Coffey M."/>
            <person name="Young S.K."/>
            <person name="Zeng Q."/>
            <person name="Gargeya S."/>
            <person name="Fitzgerald M."/>
            <person name="Abouelleil A."/>
            <person name="Alvarado L."/>
            <person name="Chapman S.B."/>
            <person name="Gainer-Dewar J."/>
            <person name="Goldberg J."/>
            <person name="Griggs A."/>
            <person name="Gujja S."/>
            <person name="Hansen M."/>
            <person name="Howarth C."/>
            <person name="Imamovic A."/>
            <person name="Ireland A."/>
            <person name="Larimer J."/>
            <person name="McCowan C."/>
            <person name="Murphy C."/>
            <person name="Pearson M."/>
            <person name="Poon T.W."/>
            <person name="Priest M."/>
            <person name="Roberts A."/>
            <person name="Saif S."/>
            <person name="Shea T."/>
            <person name="Sykes S."/>
            <person name="Wortman J."/>
            <person name="Nusbaum C."/>
            <person name="Birren B."/>
        </authorList>
    </citation>
    <scope>NUCLEOTIDE SEQUENCE [LARGE SCALE GENOMIC DNA]</scope>
    <source>
        <strain evidence="2">IAC_01/95</strain>
    </source>
</reference>
<name>W2GTT7_PHYNI</name>
<accession>W2GTT7</accession>
<dbReference type="EMBL" id="KI686380">
    <property type="protein sequence ID" value="ETK86377.1"/>
    <property type="molecule type" value="Genomic_DNA"/>
</dbReference>
<dbReference type="EMBL" id="KI696948">
    <property type="protein sequence ID" value="ETM30608.1"/>
    <property type="molecule type" value="Genomic_DNA"/>
</dbReference>
<proteinExistence type="predicted"/>
<evidence type="ECO:0000313" key="1">
    <source>
        <dbReference type="EMBL" id="ETK86377.1"/>
    </source>
</evidence>
<protein>
    <submittedName>
        <fullName evidence="1">Uncharacterized protein</fullName>
    </submittedName>
</protein>